<protein>
    <submittedName>
        <fullName evidence="1">Uncharacterized protein</fullName>
    </submittedName>
</protein>
<organism evidence="1 2">
    <name type="scientific">Comamonas aquatica DA1877</name>
    <dbReference type="NCBI Taxonomy" id="1457173"/>
    <lineage>
        <taxon>Bacteria</taxon>
        <taxon>Pseudomonadati</taxon>
        <taxon>Pseudomonadota</taxon>
        <taxon>Betaproteobacteria</taxon>
        <taxon>Burkholderiales</taxon>
        <taxon>Comamonadaceae</taxon>
        <taxon>Comamonas</taxon>
    </lineage>
</organism>
<sequence length="29" mass="3230">MSTFLLPMAEFVPMRLLCSKQDVSTACPL</sequence>
<comment type="caution">
    <text evidence="1">The sequence shown here is derived from an EMBL/GenBank/DDBJ whole genome shotgun (WGS) entry which is preliminary data.</text>
</comment>
<accession>A0A014MNU2</accession>
<keyword evidence="2" id="KW-1185">Reference proteome</keyword>
<reference evidence="1 2" key="1">
    <citation type="submission" date="2014-01" db="EMBL/GenBank/DDBJ databases">
        <title>Interspecies Systems Biology Uncovers Metabolites Affecting C. elegans Gene Expression and Life History Traits.</title>
        <authorList>
            <person name="Watson E."/>
            <person name="Macneil L.T."/>
            <person name="Ritter A.D."/>
            <person name="Yilmaz L.S."/>
            <person name="Rosebrock A.P."/>
            <person name="Caudy A.A."/>
            <person name="Walhout A.J."/>
        </authorList>
    </citation>
    <scope>NUCLEOTIDE SEQUENCE [LARGE SCALE GENOMIC DNA]</scope>
    <source>
        <strain evidence="1 2">DA1877</strain>
    </source>
</reference>
<proteinExistence type="predicted"/>
<dbReference type="Proteomes" id="UP000020766">
    <property type="component" value="Unassembled WGS sequence"/>
</dbReference>
<dbReference type="EMBL" id="JBOK01000013">
    <property type="protein sequence ID" value="EXU79774.1"/>
    <property type="molecule type" value="Genomic_DNA"/>
</dbReference>
<name>A0A014MNU2_9BURK</name>
<evidence type="ECO:0000313" key="2">
    <source>
        <dbReference type="Proteomes" id="UP000020766"/>
    </source>
</evidence>
<dbReference type="AlphaFoldDB" id="A0A014MNU2"/>
<gene>
    <name evidence="1" type="ORF">AX13_03615</name>
</gene>
<evidence type="ECO:0000313" key="1">
    <source>
        <dbReference type="EMBL" id="EXU79774.1"/>
    </source>
</evidence>